<feature type="region of interest" description="Disordered" evidence="1">
    <location>
        <begin position="1092"/>
        <end position="1122"/>
    </location>
</feature>
<proteinExistence type="predicted"/>
<name>A0ABQ9GZ22_9NEOP</name>
<feature type="compositionally biased region" description="Basic and acidic residues" evidence="1">
    <location>
        <begin position="563"/>
        <end position="584"/>
    </location>
</feature>
<feature type="region of interest" description="Disordered" evidence="1">
    <location>
        <begin position="72"/>
        <end position="96"/>
    </location>
</feature>
<feature type="compositionally biased region" description="Basic and acidic residues" evidence="1">
    <location>
        <begin position="173"/>
        <end position="188"/>
    </location>
</feature>
<organism evidence="2 3">
    <name type="scientific">Dryococelus australis</name>
    <dbReference type="NCBI Taxonomy" id="614101"/>
    <lineage>
        <taxon>Eukaryota</taxon>
        <taxon>Metazoa</taxon>
        <taxon>Ecdysozoa</taxon>
        <taxon>Arthropoda</taxon>
        <taxon>Hexapoda</taxon>
        <taxon>Insecta</taxon>
        <taxon>Pterygota</taxon>
        <taxon>Neoptera</taxon>
        <taxon>Polyneoptera</taxon>
        <taxon>Phasmatodea</taxon>
        <taxon>Verophasmatodea</taxon>
        <taxon>Anareolatae</taxon>
        <taxon>Phasmatidae</taxon>
        <taxon>Eurycanthinae</taxon>
        <taxon>Dryococelus</taxon>
    </lineage>
</organism>
<reference evidence="2 3" key="1">
    <citation type="submission" date="2023-02" db="EMBL/GenBank/DDBJ databases">
        <title>LHISI_Scaffold_Assembly.</title>
        <authorList>
            <person name="Stuart O.P."/>
            <person name="Cleave R."/>
            <person name="Magrath M.J.L."/>
            <person name="Mikheyev A.S."/>
        </authorList>
    </citation>
    <scope>NUCLEOTIDE SEQUENCE [LARGE SCALE GENOMIC DNA]</scope>
    <source>
        <strain evidence="2">Daus_M_001</strain>
        <tissue evidence="2">Leg muscle</tissue>
    </source>
</reference>
<feature type="compositionally biased region" description="Basic and acidic residues" evidence="1">
    <location>
        <begin position="1018"/>
        <end position="1036"/>
    </location>
</feature>
<evidence type="ECO:0000313" key="2">
    <source>
        <dbReference type="EMBL" id="KAJ8877259.1"/>
    </source>
</evidence>
<feature type="region of interest" description="Disordered" evidence="1">
    <location>
        <begin position="173"/>
        <end position="211"/>
    </location>
</feature>
<feature type="compositionally biased region" description="Basic and acidic residues" evidence="1">
    <location>
        <begin position="72"/>
        <end position="84"/>
    </location>
</feature>
<feature type="compositionally biased region" description="Basic and acidic residues" evidence="1">
    <location>
        <begin position="1047"/>
        <end position="1061"/>
    </location>
</feature>
<protein>
    <submittedName>
        <fullName evidence="2">Uncharacterized protein</fullName>
    </submittedName>
</protein>
<feature type="region of interest" description="Disordered" evidence="1">
    <location>
        <begin position="1018"/>
        <end position="1072"/>
    </location>
</feature>
<evidence type="ECO:0000313" key="3">
    <source>
        <dbReference type="Proteomes" id="UP001159363"/>
    </source>
</evidence>
<accession>A0ABQ9GZ22</accession>
<gene>
    <name evidence="2" type="ORF">PR048_021713</name>
</gene>
<feature type="region of interest" description="Disordered" evidence="1">
    <location>
        <begin position="958"/>
        <end position="979"/>
    </location>
</feature>
<feature type="compositionally biased region" description="Polar residues" evidence="1">
    <location>
        <begin position="190"/>
        <end position="199"/>
    </location>
</feature>
<feature type="region of interest" description="Disordered" evidence="1">
    <location>
        <begin position="555"/>
        <end position="599"/>
    </location>
</feature>
<feature type="region of interest" description="Disordered" evidence="1">
    <location>
        <begin position="606"/>
        <end position="625"/>
    </location>
</feature>
<dbReference type="EMBL" id="JARBHB010000008">
    <property type="protein sequence ID" value="KAJ8877259.1"/>
    <property type="molecule type" value="Genomic_DNA"/>
</dbReference>
<evidence type="ECO:0000256" key="1">
    <source>
        <dbReference type="SAM" id="MobiDB-lite"/>
    </source>
</evidence>
<comment type="caution">
    <text evidence="2">The sequence shown here is derived from an EMBL/GenBank/DDBJ whole genome shotgun (WGS) entry which is preliminary data.</text>
</comment>
<dbReference type="Proteomes" id="UP001159363">
    <property type="component" value="Chromosome 7"/>
</dbReference>
<keyword evidence="3" id="KW-1185">Reference proteome</keyword>
<sequence>MWNYFPSIVTNFTGRMSLSALAWGAGLTTWDKAGGECEPWKVRAESRENEGKLRSRNAFIVYSRGKSARADRDSVGEVSVDRRAGPPNTRRSKCKRPPVPVEKYAWFTLMGMVHGNRYWLGGDEAKGGAGRDGVCEREGEFKKLILAKAVEMGDRGLNNEPMMMIEVSMERRRNEGAGETGDPREKINRPTASSRTIPTCENPMTRPEAEPGSPWWEHVLNFRTFYAQRLKATAAVIFFRWRRWGYLCLTTGVAGTFCVNYRDNGTSEQSAIAREMFSSSQAHIEQKTSPALPRRALHFPEVIFQLDTESVLLKHLGCVRIHQLTALTWLRALEKCIPDVTSHCRCPTSQQGRIMHPRVTLSTKGTSNFPFSEQGIVKRQEIKGLREARDRKVVMAENYGGEDGGRALSRTATRPSVKKTIITKLLNLHPAFWPTSHFLPAELSEAVDCFMDARCCYTLTATPGDVRSVPARYPGVWGVTHHDPPFTSEDPATATSRSQRLESTYKNLPVNIILVASRNVKKVLGQGTYNINTAAARRLASCEAEGEVSDKRSASSVYGVARDAPEHSRRERLTMSEPKQGEAKRSRKWRHCRGQSPRNDYAMKRYSKTSQIETPPPELPLNQACNTGYLKHTDDKDVPACDNRGTQGTDLTDNSVQRQRSPNSCYDYILPNTLFRLFAVKTCIDDSGILSASELISRLPDCNHLIVIAVGLKKLTGMYDKTSVVATTTARNPLKAVHDRNYYSGFLFSLCLTINREKIGVLVMPLIPGRVTPDFRMWESCRTMPLVGGFSRGSPVFPILSFRRCSILTSITLIGSQDLDVKSRQNIFTHSLSSHECGALPLWCLAFLHDQLPVAERGCWTINILSQHARFTSLLSRPSTLVKAVHDKGGTCDQYPANACNEQLLQQAQKTEVCVLKSVHDKVSAFEINLRKKSLALPACILSGALRDMGPETISGGMIDSGDLASVTAPPPPLEKPTSLENAQEYCGNQDPCRNAAFREILGDANWPSAVIERRVVQRETSAKGTGDDGRSRDDGGLGVCGVNGREGAKPDERSHSDAHQYDTTQSEWTRRQRNVAKTSAELALAAASFPPGIERGAPWKKASGLTTKSPRSPKGRANKNQGEVCKTGWFLSADQEPDTVQDDLVRPLVASPTLSLAVSGAEAERKVEVRCEMVGRLVLGGGGGERERPRRQRRSSAISRASARLSNADAWAYRELNAKFGQGCLRLLHFSEALPKFYFQDIPAPYKQSSEN</sequence>